<dbReference type="EMBL" id="CM017659">
    <property type="protein sequence ID" value="TYI57737.1"/>
    <property type="molecule type" value="Genomic_DNA"/>
</dbReference>
<proteinExistence type="predicted"/>
<keyword evidence="2" id="KW-1185">Reference proteome</keyword>
<protein>
    <submittedName>
        <fullName evidence="1">Uncharacterized protein</fullName>
    </submittedName>
</protein>
<reference evidence="1 2" key="1">
    <citation type="submission" date="2019-07" db="EMBL/GenBank/DDBJ databases">
        <title>WGS assembly of Gossypium mustelinum.</title>
        <authorList>
            <person name="Chen Z.J."/>
            <person name="Sreedasyam A."/>
            <person name="Ando A."/>
            <person name="Song Q."/>
            <person name="De L."/>
            <person name="Hulse-Kemp A."/>
            <person name="Ding M."/>
            <person name="Ye W."/>
            <person name="Kirkbride R."/>
            <person name="Jenkins J."/>
            <person name="Plott C."/>
            <person name="Lovell J."/>
            <person name="Lin Y.-M."/>
            <person name="Vaughn R."/>
            <person name="Liu B."/>
            <person name="Li W."/>
            <person name="Simpson S."/>
            <person name="Scheffler B."/>
            <person name="Saski C."/>
            <person name="Grover C."/>
            <person name="Hu G."/>
            <person name="Conover J."/>
            <person name="Carlson J."/>
            <person name="Shu S."/>
            <person name="Boston L."/>
            <person name="Williams M."/>
            <person name="Peterson D."/>
            <person name="Mcgee K."/>
            <person name="Jones D."/>
            <person name="Wendel J."/>
            <person name="Stelly D."/>
            <person name="Grimwood J."/>
            <person name="Schmutz J."/>
        </authorList>
    </citation>
    <scope>NUCLEOTIDE SEQUENCE [LARGE SCALE GENOMIC DNA]</scope>
    <source>
        <strain evidence="1">1408120.09</strain>
    </source>
</reference>
<evidence type="ECO:0000313" key="1">
    <source>
        <dbReference type="EMBL" id="TYI57737.1"/>
    </source>
</evidence>
<organism evidence="1 2">
    <name type="scientific">Gossypium mustelinum</name>
    <name type="common">Cotton</name>
    <name type="synonym">Gossypium caicoense</name>
    <dbReference type="NCBI Taxonomy" id="34275"/>
    <lineage>
        <taxon>Eukaryota</taxon>
        <taxon>Viridiplantae</taxon>
        <taxon>Streptophyta</taxon>
        <taxon>Embryophyta</taxon>
        <taxon>Tracheophyta</taxon>
        <taxon>Spermatophyta</taxon>
        <taxon>Magnoliopsida</taxon>
        <taxon>eudicotyledons</taxon>
        <taxon>Gunneridae</taxon>
        <taxon>Pentapetalae</taxon>
        <taxon>rosids</taxon>
        <taxon>malvids</taxon>
        <taxon>Malvales</taxon>
        <taxon>Malvaceae</taxon>
        <taxon>Malvoideae</taxon>
        <taxon>Gossypium</taxon>
    </lineage>
</organism>
<name>A0A5D2SXT4_GOSMU</name>
<dbReference type="Proteomes" id="UP000323597">
    <property type="component" value="Chromosome D11"/>
</dbReference>
<accession>A0A5D2SXT4</accession>
<gene>
    <name evidence="1" type="ORF">E1A91_D11G302500v1</name>
</gene>
<evidence type="ECO:0000313" key="2">
    <source>
        <dbReference type="Proteomes" id="UP000323597"/>
    </source>
</evidence>
<dbReference type="AlphaFoldDB" id="A0A5D2SXT4"/>
<sequence>MSSSCHSLLPVGKVNSINSQNSQIYLSHHNDVEVIVIWQQVETDRRLFHVQEFNLLASLFEPFDVSQLPILNKIKACNHNKTLWKFDSFKTSTVGTKWITCRMVSVFTFRKKSSPIPIPVSKSDKVLPI</sequence>